<evidence type="ECO:0008006" key="2">
    <source>
        <dbReference type="Google" id="ProtNLM"/>
    </source>
</evidence>
<dbReference type="EMBL" id="DSKP01000018">
    <property type="protein sequence ID" value="HEB48270.1"/>
    <property type="molecule type" value="Genomic_DNA"/>
</dbReference>
<protein>
    <recommendedName>
        <fullName evidence="2">Restriction endonuclease type IV Mrr domain-containing protein</fullName>
    </recommendedName>
</protein>
<dbReference type="SUPFAM" id="SSF52980">
    <property type="entry name" value="Restriction endonuclease-like"/>
    <property type="match status" value="1"/>
</dbReference>
<dbReference type="InterPro" id="IPR011335">
    <property type="entry name" value="Restrct_endonuc-II-like"/>
</dbReference>
<sequence length="233" mass="26041">MSARLRFEALLRCAAELLSARGAVTLEEVSRCAGAPLPLAELLLEELEVRAGEELSRSILPLLLIRAWLRGYSLLDLALHSGWSTLEELVGVIFGEFGFQYRRGVRVKVKGERHEVDVLAWRGDVAFCVDCKRWARLRESALRRAAQAQAERCKVLARCASLGCVEGFATHYPHTYLYPAVISLHKPRTPVYEGVLLLDLYALVDLLREVDLLHLAELGATPLVVETSERLPL</sequence>
<name>A0A7C1PCT4_THEPE</name>
<gene>
    <name evidence="1" type="ORF">ENP77_00500</name>
</gene>
<dbReference type="AlphaFoldDB" id="A0A7C1PCT4"/>
<comment type="caution">
    <text evidence="1">The sequence shown here is derived from an EMBL/GenBank/DDBJ whole genome shotgun (WGS) entry which is preliminary data.</text>
</comment>
<proteinExistence type="predicted"/>
<accession>A0A7C1PCT4</accession>
<organism evidence="1">
    <name type="scientific">Thermofilum pendens</name>
    <dbReference type="NCBI Taxonomy" id="2269"/>
    <lineage>
        <taxon>Archaea</taxon>
        <taxon>Thermoproteota</taxon>
        <taxon>Thermoprotei</taxon>
        <taxon>Thermofilales</taxon>
        <taxon>Thermofilaceae</taxon>
        <taxon>Thermofilum</taxon>
    </lineage>
</organism>
<evidence type="ECO:0000313" key="1">
    <source>
        <dbReference type="EMBL" id="HEB48270.1"/>
    </source>
</evidence>
<reference evidence="1" key="1">
    <citation type="journal article" date="2020" name="mSystems">
        <title>Genome- and Community-Level Interaction Insights into Carbon Utilization and Element Cycling Functions of Hydrothermarchaeota in Hydrothermal Sediment.</title>
        <authorList>
            <person name="Zhou Z."/>
            <person name="Liu Y."/>
            <person name="Xu W."/>
            <person name="Pan J."/>
            <person name="Luo Z.H."/>
            <person name="Li M."/>
        </authorList>
    </citation>
    <scope>NUCLEOTIDE SEQUENCE [LARGE SCALE GENOMIC DNA]</scope>
    <source>
        <strain evidence="1">SpSt-25</strain>
    </source>
</reference>